<evidence type="ECO:0000313" key="2">
    <source>
        <dbReference type="Proteomes" id="UP000735302"/>
    </source>
</evidence>
<dbReference type="Proteomes" id="UP000735302">
    <property type="component" value="Unassembled WGS sequence"/>
</dbReference>
<dbReference type="EMBL" id="BLXT01003788">
    <property type="protein sequence ID" value="GFO06798.1"/>
    <property type="molecule type" value="Genomic_DNA"/>
</dbReference>
<accession>A0AAV4AJ40</accession>
<protein>
    <recommendedName>
        <fullName evidence="3">Reverse transcriptase domain-containing protein</fullName>
    </recommendedName>
</protein>
<name>A0AAV4AJ40_9GAST</name>
<dbReference type="AlphaFoldDB" id="A0AAV4AJ40"/>
<evidence type="ECO:0008006" key="3">
    <source>
        <dbReference type="Google" id="ProtNLM"/>
    </source>
</evidence>
<organism evidence="1 2">
    <name type="scientific">Plakobranchus ocellatus</name>
    <dbReference type="NCBI Taxonomy" id="259542"/>
    <lineage>
        <taxon>Eukaryota</taxon>
        <taxon>Metazoa</taxon>
        <taxon>Spiralia</taxon>
        <taxon>Lophotrochozoa</taxon>
        <taxon>Mollusca</taxon>
        <taxon>Gastropoda</taxon>
        <taxon>Heterobranchia</taxon>
        <taxon>Euthyneura</taxon>
        <taxon>Panpulmonata</taxon>
        <taxon>Sacoglossa</taxon>
        <taxon>Placobranchoidea</taxon>
        <taxon>Plakobranchidae</taxon>
        <taxon>Plakobranchus</taxon>
    </lineage>
</organism>
<evidence type="ECO:0000313" key="1">
    <source>
        <dbReference type="EMBL" id="GFO06798.1"/>
    </source>
</evidence>
<gene>
    <name evidence="1" type="ORF">PoB_003330300</name>
</gene>
<proteinExistence type="predicted"/>
<sequence length="176" mass="20248">MILTLTTSMKPRTHMIHSVKVIKHPGTLMDEVVNVTTTGIAHVHLRTGRFFAASWYKLEVILDRGLKVIKRFYVPAFDNHLFEISIETPNYVPLSYRTISGRVCSRSIEVRKDLRLCFINYSKVFDKVKHEDLFKILAQLDIDDKNLGIYKICIGDTKQLEEYSENAINSSQGVND</sequence>
<keyword evidence="2" id="KW-1185">Reference proteome</keyword>
<reference evidence="1 2" key="1">
    <citation type="journal article" date="2021" name="Elife">
        <title>Chloroplast acquisition without the gene transfer in kleptoplastic sea slugs, Plakobranchus ocellatus.</title>
        <authorList>
            <person name="Maeda T."/>
            <person name="Takahashi S."/>
            <person name="Yoshida T."/>
            <person name="Shimamura S."/>
            <person name="Takaki Y."/>
            <person name="Nagai Y."/>
            <person name="Toyoda A."/>
            <person name="Suzuki Y."/>
            <person name="Arimoto A."/>
            <person name="Ishii H."/>
            <person name="Satoh N."/>
            <person name="Nishiyama T."/>
            <person name="Hasebe M."/>
            <person name="Maruyama T."/>
            <person name="Minagawa J."/>
            <person name="Obokata J."/>
            <person name="Shigenobu S."/>
        </authorList>
    </citation>
    <scope>NUCLEOTIDE SEQUENCE [LARGE SCALE GENOMIC DNA]</scope>
</reference>
<comment type="caution">
    <text evidence="1">The sequence shown here is derived from an EMBL/GenBank/DDBJ whole genome shotgun (WGS) entry which is preliminary data.</text>
</comment>